<gene>
    <name evidence="2" type="ORF">L2X98_26150</name>
</gene>
<protein>
    <submittedName>
        <fullName evidence="2">Uncharacterized protein</fullName>
    </submittedName>
</protein>
<dbReference type="Proteomes" id="UP001054811">
    <property type="component" value="Chromosome"/>
</dbReference>
<evidence type="ECO:0000313" key="3">
    <source>
        <dbReference type="Proteomes" id="UP001054811"/>
    </source>
</evidence>
<organism evidence="2 3">
    <name type="scientific">Microbacterium elymi</name>
    <dbReference type="NCBI Taxonomy" id="2909587"/>
    <lineage>
        <taxon>Bacteria</taxon>
        <taxon>Bacillati</taxon>
        <taxon>Actinomycetota</taxon>
        <taxon>Actinomycetes</taxon>
        <taxon>Micrococcales</taxon>
        <taxon>Microbacteriaceae</taxon>
        <taxon>Microbacterium</taxon>
    </lineage>
</organism>
<evidence type="ECO:0000313" key="2">
    <source>
        <dbReference type="EMBL" id="UUT36410.1"/>
    </source>
</evidence>
<name>A0ABY5NMI8_9MICO</name>
<feature type="region of interest" description="Disordered" evidence="1">
    <location>
        <begin position="158"/>
        <end position="182"/>
    </location>
</feature>
<proteinExistence type="predicted"/>
<accession>A0ABY5NMI8</accession>
<reference evidence="2" key="1">
    <citation type="submission" date="2022-01" db="EMBL/GenBank/DDBJ databases">
        <title>Microbacterium eymi and Microbacterium rhizovicinus sp. nov., isolated from the rhizospheric soil of Elymus tsukushiensis, a plant native to the Dokdo Islands, Republic of Korea.</title>
        <authorList>
            <person name="Hwang Y.J."/>
        </authorList>
    </citation>
    <scope>NUCLEOTIDE SEQUENCE</scope>
    <source>
        <strain evidence="2">KUDC0405</strain>
    </source>
</reference>
<sequence length="182" mass="19741">MRASIAADRSTSRSMPSGSMQRAIATLRDLVFADSLPAPADQLGSLFSTGNLNALLVRDGGTRGLSGPAPADQAVDDGVRTDFRNFVFDIGRDLRRELGGGTYGFGKGVLYDASSVRTCLVYTRTEMDGQLIDRFIATCVGSGFAHAGRRFTGRHWWGQRPRTESSPLRARQRRNSPHGSTC</sequence>
<evidence type="ECO:0000256" key="1">
    <source>
        <dbReference type="SAM" id="MobiDB-lite"/>
    </source>
</evidence>
<dbReference type="EMBL" id="CP091139">
    <property type="protein sequence ID" value="UUT36410.1"/>
    <property type="molecule type" value="Genomic_DNA"/>
</dbReference>
<dbReference type="RefSeq" id="WP_259613068.1">
    <property type="nucleotide sequence ID" value="NZ_CP091139.2"/>
</dbReference>
<keyword evidence="3" id="KW-1185">Reference proteome</keyword>